<dbReference type="Gene3D" id="3.40.190.10">
    <property type="entry name" value="Periplasmic binding protein-like II"/>
    <property type="match status" value="2"/>
</dbReference>
<sequence>MNKYSAVLFFCLSILGVQLAVADANVIRYPRPSAKTDSHFDYIHELLTEALSFSANKYQLLPSHAQMQQGRAVHEMKNGTGEVDLLWSMSTDEREKSLIAIKIPIDKGLLGWRIPLVRSEQKNLFKDVKTLHDMHAYSAGQELDWPDVKVLESNGLTVATANSYEALFSMLEAGRFDYFPRSILEIWKEQELHAGKKLFISPDIALHYPAAYYFFVAPNKRQFADDLNNGLEMMIRNGQFEKIFLKYHQTSIQKAGLKHRTILELRNPFLNPASMPLSRSELWFKP</sequence>
<reference evidence="2 3" key="1">
    <citation type="submission" date="2020-08" db="EMBL/GenBank/DDBJ databases">
        <title>Novel species isolated from subtropical streams in China.</title>
        <authorList>
            <person name="Lu H."/>
        </authorList>
    </citation>
    <scope>NUCLEOTIDE SEQUENCE [LARGE SCALE GENOMIC DNA]</scope>
    <source>
        <strain evidence="2 3">CY18W</strain>
    </source>
</reference>
<feature type="signal peptide" evidence="1">
    <location>
        <begin position="1"/>
        <end position="22"/>
    </location>
</feature>
<keyword evidence="3" id="KW-1185">Reference proteome</keyword>
<comment type="caution">
    <text evidence="2">The sequence shown here is derived from an EMBL/GenBank/DDBJ whole genome shotgun (WGS) entry which is preliminary data.</text>
</comment>
<feature type="chain" id="PRO_5047248627" evidence="1">
    <location>
        <begin position="23"/>
        <end position="286"/>
    </location>
</feature>
<dbReference type="SUPFAM" id="SSF53850">
    <property type="entry name" value="Periplasmic binding protein-like II"/>
    <property type="match status" value="1"/>
</dbReference>
<organism evidence="2 3">
    <name type="scientific">Undibacterium hunanense</name>
    <dbReference type="NCBI Taxonomy" id="2762292"/>
    <lineage>
        <taxon>Bacteria</taxon>
        <taxon>Pseudomonadati</taxon>
        <taxon>Pseudomonadota</taxon>
        <taxon>Betaproteobacteria</taxon>
        <taxon>Burkholderiales</taxon>
        <taxon>Oxalobacteraceae</taxon>
        <taxon>Undibacterium</taxon>
    </lineage>
</organism>
<dbReference type="Proteomes" id="UP000650424">
    <property type="component" value="Unassembled WGS sequence"/>
</dbReference>
<gene>
    <name evidence="2" type="ORF">H8L32_21285</name>
</gene>
<name>A0ABR6ZVX2_9BURK</name>
<accession>A0ABR6ZVX2</accession>
<protein>
    <submittedName>
        <fullName evidence="2">Transporter substrate-binding domain-containing protein</fullName>
    </submittedName>
</protein>
<proteinExistence type="predicted"/>
<evidence type="ECO:0000313" key="2">
    <source>
        <dbReference type="EMBL" id="MBC3920016.1"/>
    </source>
</evidence>
<dbReference type="RefSeq" id="WP_186949283.1">
    <property type="nucleotide sequence ID" value="NZ_JACOGF010000013.1"/>
</dbReference>
<evidence type="ECO:0000256" key="1">
    <source>
        <dbReference type="SAM" id="SignalP"/>
    </source>
</evidence>
<dbReference type="EMBL" id="JACOGF010000013">
    <property type="protein sequence ID" value="MBC3920016.1"/>
    <property type="molecule type" value="Genomic_DNA"/>
</dbReference>
<keyword evidence="1" id="KW-0732">Signal</keyword>
<evidence type="ECO:0000313" key="3">
    <source>
        <dbReference type="Proteomes" id="UP000650424"/>
    </source>
</evidence>